<protein>
    <submittedName>
        <fullName evidence="1">Uncharacterized protein</fullName>
    </submittedName>
</protein>
<organism evidence="1">
    <name type="scientific">Cacopsylla melanoneura</name>
    <dbReference type="NCBI Taxonomy" id="428564"/>
    <lineage>
        <taxon>Eukaryota</taxon>
        <taxon>Metazoa</taxon>
        <taxon>Ecdysozoa</taxon>
        <taxon>Arthropoda</taxon>
        <taxon>Hexapoda</taxon>
        <taxon>Insecta</taxon>
        <taxon>Pterygota</taxon>
        <taxon>Neoptera</taxon>
        <taxon>Paraneoptera</taxon>
        <taxon>Hemiptera</taxon>
        <taxon>Sternorrhyncha</taxon>
        <taxon>Psylloidea</taxon>
        <taxon>Psyllidae</taxon>
        <taxon>Psyllinae</taxon>
        <taxon>Cacopsylla</taxon>
    </lineage>
</organism>
<name>A0A8D8R8K3_9HEMI</name>
<accession>A0A8D8R8K3</accession>
<sequence length="106" mass="11806">MARLLRDGRELQRRFSPGITFPHSNCGGIFLSGTRRVCLGWTIQSCRILCRGFTLGCPSCLVSHEPTPSGRTTVWSLCHDYYRYINATVSPDIPLYATQGTTPDPV</sequence>
<dbReference type="EMBL" id="HBUF01142268">
    <property type="protein sequence ID" value="CAG6646506.1"/>
    <property type="molecule type" value="Transcribed_RNA"/>
</dbReference>
<reference evidence="1" key="1">
    <citation type="submission" date="2021-05" db="EMBL/GenBank/DDBJ databases">
        <authorList>
            <person name="Alioto T."/>
            <person name="Alioto T."/>
            <person name="Gomez Garrido J."/>
        </authorList>
    </citation>
    <scope>NUCLEOTIDE SEQUENCE</scope>
</reference>
<dbReference type="EMBL" id="HBUF01142267">
    <property type="protein sequence ID" value="CAG6646503.1"/>
    <property type="molecule type" value="Transcribed_RNA"/>
</dbReference>
<dbReference type="AlphaFoldDB" id="A0A8D8R8K3"/>
<evidence type="ECO:0000313" key="1">
    <source>
        <dbReference type="EMBL" id="CAG6646509.1"/>
    </source>
</evidence>
<proteinExistence type="predicted"/>
<dbReference type="EMBL" id="HBUF01142269">
    <property type="protein sequence ID" value="CAG6646509.1"/>
    <property type="molecule type" value="Transcribed_RNA"/>
</dbReference>